<dbReference type="InterPro" id="IPR032675">
    <property type="entry name" value="LRR_dom_sf"/>
</dbReference>
<dbReference type="Gene3D" id="3.80.10.10">
    <property type="entry name" value="Ribonuclease Inhibitor"/>
    <property type="match status" value="1"/>
</dbReference>
<accession>A0AAW0CBG8</accession>
<proteinExistence type="predicted"/>
<keyword evidence="1" id="KW-0175">Coiled coil</keyword>
<dbReference type="SUPFAM" id="SSF52058">
    <property type="entry name" value="L domain-like"/>
    <property type="match status" value="1"/>
</dbReference>
<evidence type="ECO:0000313" key="3">
    <source>
        <dbReference type="Proteomes" id="UP001362999"/>
    </source>
</evidence>
<gene>
    <name evidence="2" type="ORF">R3P38DRAFT_607336</name>
</gene>
<evidence type="ECO:0000313" key="2">
    <source>
        <dbReference type="EMBL" id="KAK7035832.1"/>
    </source>
</evidence>
<dbReference type="EMBL" id="JAWWNJ010000019">
    <property type="protein sequence ID" value="KAK7035832.1"/>
    <property type="molecule type" value="Genomic_DNA"/>
</dbReference>
<dbReference type="Proteomes" id="UP001362999">
    <property type="component" value="Unassembled WGS sequence"/>
</dbReference>
<evidence type="ECO:0000256" key="1">
    <source>
        <dbReference type="SAM" id="Coils"/>
    </source>
</evidence>
<keyword evidence="3" id="KW-1185">Reference proteome</keyword>
<dbReference type="AlphaFoldDB" id="A0AAW0CBG8"/>
<name>A0AAW0CBG8_9AGAR</name>
<sequence>MLEALAADRARLTELECQISDLERSLAALKSDKSAVQKRLTSYTYPVLTLPNEIVSEIFVRFLPRLSGDSPPYSDCPPLVGRFSPIILTRICRQWRETALAIPELWRAVSLCAKDIPPSVTDIRKIWLRRAGVCPLHIQVDDFFVSSRAQKVGFRGEELLAVILPYRERWEHIQLSLERCDPQAAVDGPMPLLRKLVLSVQDLSPRLDFSDAPLLRSVDLDKGAARNIKLSWDRLTSLRLINIWPHNCIPYLRMATNLVQCELDMYALNRDTSFHTTPYHVTLPSLRSLTIKASRDITRIDVLGCFTLPAISRLDICELLLQSDPIDSLKSFITRSGCELHHVRITGRRIRASEYHDAFPSIQELVLSDRF</sequence>
<organism evidence="2 3">
    <name type="scientific">Favolaschia claudopus</name>
    <dbReference type="NCBI Taxonomy" id="2862362"/>
    <lineage>
        <taxon>Eukaryota</taxon>
        <taxon>Fungi</taxon>
        <taxon>Dikarya</taxon>
        <taxon>Basidiomycota</taxon>
        <taxon>Agaricomycotina</taxon>
        <taxon>Agaricomycetes</taxon>
        <taxon>Agaricomycetidae</taxon>
        <taxon>Agaricales</taxon>
        <taxon>Marasmiineae</taxon>
        <taxon>Mycenaceae</taxon>
        <taxon>Favolaschia</taxon>
    </lineage>
</organism>
<feature type="coiled-coil region" evidence="1">
    <location>
        <begin position="5"/>
        <end position="39"/>
    </location>
</feature>
<protein>
    <submittedName>
        <fullName evidence="2">F-box domain-containing protein</fullName>
    </submittedName>
</protein>
<reference evidence="2 3" key="1">
    <citation type="journal article" date="2024" name="J Genomics">
        <title>Draft genome sequencing and assembly of Favolaschia claudopus CIRM-BRFM 2984 isolated from oak limbs.</title>
        <authorList>
            <person name="Navarro D."/>
            <person name="Drula E."/>
            <person name="Chaduli D."/>
            <person name="Cazenave R."/>
            <person name="Ahrendt S."/>
            <person name="Wang J."/>
            <person name="Lipzen A."/>
            <person name="Daum C."/>
            <person name="Barry K."/>
            <person name="Grigoriev I.V."/>
            <person name="Favel A."/>
            <person name="Rosso M.N."/>
            <person name="Martin F."/>
        </authorList>
    </citation>
    <scope>NUCLEOTIDE SEQUENCE [LARGE SCALE GENOMIC DNA]</scope>
    <source>
        <strain evidence="2 3">CIRM-BRFM 2984</strain>
    </source>
</reference>
<comment type="caution">
    <text evidence="2">The sequence shown here is derived from an EMBL/GenBank/DDBJ whole genome shotgun (WGS) entry which is preliminary data.</text>
</comment>